<evidence type="ECO:0000313" key="2">
    <source>
        <dbReference type="EMBL" id="CAA7600472.1"/>
    </source>
</evidence>
<keyword evidence="1" id="KW-0472">Membrane</keyword>
<reference evidence="2" key="2">
    <citation type="submission" date="2020-01" db="EMBL/GenBank/DDBJ databases">
        <authorList>
            <person name="Hornung B."/>
        </authorList>
    </citation>
    <scope>NUCLEOTIDE SEQUENCE</scope>
    <source>
        <strain evidence="2">PacBioINE</strain>
    </source>
</reference>
<dbReference type="EMBL" id="LR746496">
    <property type="protein sequence ID" value="CAA7600472.1"/>
    <property type="molecule type" value="Genomic_DNA"/>
</dbReference>
<dbReference type="Proteomes" id="UP001071230">
    <property type="component" value="Unassembled WGS sequence"/>
</dbReference>
<evidence type="ECO:0000313" key="4">
    <source>
        <dbReference type="Proteomes" id="UP001071230"/>
    </source>
</evidence>
<keyword evidence="1" id="KW-1133">Transmembrane helix</keyword>
<reference evidence="3" key="1">
    <citation type="submission" date="2014-11" db="EMBL/GenBank/DDBJ databases">
        <authorList>
            <person name="Hornung B.V."/>
        </authorList>
    </citation>
    <scope>NUCLEOTIDE SEQUENCE</scope>
    <source>
        <strain evidence="3">INE</strain>
    </source>
</reference>
<sequence length="78" mass="9044">MAVAAVLVGFALMALIQVPPMWRKRWWRDLGVYGFIFLWALFTALSYALNWPIFSPVKTLILVMNGIYHFLGYQVPPR</sequence>
<keyword evidence="4" id="KW-1185">Reference proteome</keyword>
<dbReference type="AlphaFoldDB" id="A0A8S0WEV5"/>
<dbReference type="EMBL" id="CDGJ01000032">
    <property type="protein sequence ID" value="CEJ06606.1"/>
    <property type="molecule type" value="Genomic_DNA"/>
</dbReference>
<gene>
    <name evidence="3" type="ORF">DEACI_1055</name>
    <name evidence="2" type="ORF">DEACI_1125</name>
</gene>
<protein>
    <submittedName>
        <fullName evidence="2">Uncharacterized protein</fullName>
    </submittedName>
</protein>
<evidence type="ECO:0000313" key="3">
    <source>
        <dbReference type="EMBL" id="CEJ06606.1"/>
    </source>
</evidence>
<dbReference type="RefSeq" id="WP_240984144.1">
    <property type="nucleotide sequence ID" value="NZ_CDGJ01000032.1"/>
</dbReference>
<organism evidence="2">
    <name type="scientific">Acididesulfobacillus acetoxydans</name>
    <dbReference type="NCBI Taxonomy" id="1561005"/>
    <lineage>
        <taxon>Bacteria</taxon>
        <taxon>Bacillati</taxon>
        <taxon>Bacillota</taxon>
        <taxon>Clostridia</taxon>
        <taxon>Eubacteriales</taxon>
        <taxon>Peptococcaceae</taxon>
        <taxon>Acididesulfobacillus</taxon>
    </lineage>
</organism>
<keyword evidence="1" id="KW-0812">Transmembrane</keyword>
<name>A0A8S0WEV5_9FIRM</name>
<dbReference type="Proteomes" id="UP000836597">
    <property type="component" value="Chromosome"/>
</dbReference>
<feature type="transmembrane region" description="Helical" evidence="1">
    <location>
        <begin position="32"/>
        <end position="54"/>
    </location>
</feature>
<dbReference type="KEGG" id="aacx:DEACI_1125"/>
<evidence type="ECO:0000256" key="1">
    <source>
        <dbReference type="SAM" id="Phobius"/>
    </source>
</evidence>
<accession>A0A8S0WEV5</accession>
<proteinExistence type="predicted"/>